<proteinExistence type="predicted"/>
<dbReference type="GO" id="GO:0003677">
    <property type="term" value="F:DNA binding"/>
    <property type="evidence" value="ECO:0007669"/>
    <property type="project" value="InterPro"/>
</dbReference>
<feature type="domain" description="HTH cro/C1-type" evidence="1">
    <location>
        <begin position="12"/>
        <end position="65"/>
    </location>
</feature>
<dbReference type="InterPro" id="IPR010982">
    <property type="entry name" value="Lambda_DNA-bd_dom_sf"/>
</dbReference>
<dbReference type="Proteomes" id="UP000235533">
    <property type="component" value="Unassembled WGS sequence"/>
</dbReference>
<dbReference type="EMBL" id="MCZF01000079">
    <property type="protein sequence ID" value="PMM57309.1"/>
    <property type="molecule type" value="Genomic_DNA"/>
</dbReference>
<dbReference type="SUPFAM" id="SSF47413">
    <property type="entry name" value="lambda repressor-like DNA-binding domains"/>
    <property type="match status" value="1"/>
</dbReference>
<dbReference type="PROSITE" id="PS50943">
    <property type="entry name" value="HTH_CROC1"/>
    <property type="match status" value="1"/>
</dbReference>
<dbReference type="RefSeq" id="WP_102551819.1">
    <property type="nucleotide sequence ID" value="NZ_MCZF01000079.1"/>
</dbReference>
<name>A0A2N7JS98_VIBSP</name>
<dbReference type="CDD" id="cd00093">
    <property type="entry name" value="HTH_XRE"/>
    <property type="match status" value="1"/>
</dbReference>
<dbReference type="InterPro" id="IPR001387">
    <property type="entry name" value="Cro/C1-type_HTH"/>
</dbReference>
<evidence type="ECO:0000259" key="1">
    <source>
        <dbReference type="PROSITE" id="PS50943"/>
    </source>
</evidence>
<evidence type="ECO:0000313" key="3">
    <source>
        <dbReference type="Proteomes" id="UP000235533"/>
    </source>
</evidence>
<gene>
    <name evidence="2" type="ORF">BCT54_21450</name>
</gene>
<accession>A0A2N7JS98</accession>
<protein>
    <recommendedName>
        <fullName evidence="1">HTH cro/C1-type domain-containing protein</fullName>
    </recommendedName>
</protein>
<dbReference type="AlphaFoldDB" id="A0A2N7JS98"/>
<evidence type="ECO:0000313" key="2">
    <source>
        <dbReference type="EMBL" id="PMM57309.1"/>
    </source>
</evidence>
<organism evidence="2 3">
    <name type="scientific">Vibrio splendidus</name>
    <dbReference type="NCBI Taxonomy" id="29497"/>
    <lineage>
        <taxon>Bacteria</taxon>
        <taxon>Pseudomonadati</taxon>
        <taxon>Pseudomonadota</taxon>
        <taxon>Gammaproteobacteria</taxon>
        <taxon>Vibrionales</taxon>
        <taxon>Vibrionaceae</taxon>
        <taxon>Vibrio</taxon>
    </lineage>
</organism>
<reference evidence="3" key="1">
    <citation type="submission" date="2016-07" db="EMBL/GenBank/DDBJ databases">
        <title>Nontailed viruses are major unrecognized killers of bacteria in the ocean.</title>
        <authorList>
            <person name="Kauffman K."/>
            <person name="Hussain F."/>
            <person name="Yang J."/>
            <person name="Arevalo P."/>
            <person name="Brown J."/>
            <person name="Cutler M."/>
            <person name="Kelly L."/>
            <person name="Polz M.F."/>
        </authorList>
    </citation>
    <scope>NUCLEOTIDE SEQUENCE [LARGE SCALE GENOMIC DNA]</scope>
    <source>
        <strain evidence="3">10N.261.48.B5</strain>
    </source>
</reference>
<dbReference type="SMART" id="SM00530">
    <property type="entry name" value="HTH_XRE"/>
    <property type="match status" value="1"/>
</dbReference>
<comment type="caution">
    <text evidence="2">The sequence shown here is derived from an EMBL/GenBank/DDBJ whole genome shotgun (WGS) entry which is preliminary data.</text>
</comment>
<dbReference type="Gene3D" id="1.10.260.40">
    <property type="entry name" value="lambda repressor-like DNA-binding domains"/>
    <property type="match status" value="1"/>
</dbReference>
<sequence length="108" mass="12110">MTESRSKQAELLKESIIKSGLSKAEISRQVGVTRTSVSRWIKTGYISKEHIIKLSSVLGVDAMTLLHGFSKDKPGAGSLQAKAHRLIDNLPKEKYYKLEEVIRLLEED</sequence>
<dbReference type="Pfam" id="PF01381">
    <property type="entry name" value="HTH_3"/>
    <property type="match status" value="1"/>
</dbReference>